<name>A0AAV4YEI2_AERCA</name>
<comment type="caution">
    <text evidence="1">The sequence shown here is derived from an EMBL/GenBank/DDBJ whole genome shotgun (WGS) entry which is preliminary data.</text>
</comment>
<sequence length="81" mass="9310">MSNRVTRYLFRVAISIDQLGNTLLGGRPDETISGNVGYNAKQGKPWALKAEKVINFIMRSPTHCRDSIEYDERKKPLRNSW</sequence>
<gene>
    <name evidence="1" type="ORF">KAM343_03890</name>
</gene>
<evidence type="ECO:0000313" key="1">
    <source>
        <dbReference type="EMBL" id="GJA39593.1"/>
    </source>
</evidence>
<reference evidence="1" key="1">
    <citation type="submission" date="2021-07" db="EMBL/GenBank/DDBJ databases">
        <title>Draft genome sequence of carbapenem-resistant Aeromonas spp. in Japan.</title>
        <authorList>
            <person name="Maehana S."/>
            <person name="Suzuki M."/>
            <person name="Kitasato H."/>
        </authorList>
    </citation>
    <scope>NUCLEOTIDE SEQUENCE</scope>
    <source>
        <strain evidence="1">KAM343</strain>
    </source>
</reference>
<protein>
    <submittedName>
        <fullName evidence="1">Uncharacterized protein</fullName>
    </submittedName>
</protein>
<evidence type="ECO:0000313" key="2">
    <source>
        <dbReference type="Proteomes" id="UP000886939"/>
    </source>
</evidence>
<dbReference type="EMBL" id="BPNI01000004">
    <property type="protein sequence ID" value="GJA39593.1"/>
    <property type="molecule type" value="Genomic_DNA"/>
</dbReference>
<dbReference type="Proteomes" id="UP000886939">
    <property type="component" value="Unassembled WGS sequence"/>
</dbReference>
<accession>A0AAV4YEI2</accession>
<proteinExistence type="predicted"/>
<dbReference type="AlphaFoldDB" id="A0AAV4YEI2"/>
<organism evidence="1 2">
    <name type="scientific">Aeromonas caviae</name>
    <name type="common">Aeromonas punctata</name>
    <dbReference type="NCBI Taxonomy" id="648"/>
    <lineage>
        <taxon>Bacteria</taxon>
        <taxon>Pseudomonadati</taxon>
        <taxon>Pseudomonadota</taxon>
        <taxon>Gammaproteobacteria</taxon>
        <taxon>Aeromonadales</taxon>
        <taxon>Aeromonadaceae</taxon>
        <taxon>Aeromonas</taxon>
    </lineage>
</organism>
<dbReference type="RefSeq" id="WP_223945580.1">
    <property type="nucleotide sequence ID" value="NZ_BPNI01000004.1"/>
</dbReference>